<keyword evidence="8" id="KW-0966">Cell projection</keyword>
<dbReference type="InterPro" id="IPR010809">
    <property type="entry name" value="FliD_C"/>
</dbReference>
<evidence type="ECO:0000256" key="4">
    <source>
        <dbReference type="ARBA" id="ARBA00023143"/>
    </source>
</evidence>
<sequence length="476" mass="52755">MVTGISMTGMASGMDTDEIVNELMQLERVPIQRMEFEKEEISTIQEQWQTVNQQLQGLKGSFDDLASRSIYNDMSASSTNEDAVSVSADSSADAGNYAINVEQLAQAHSVYGVKFESGSEPINSEENQETGVTISGDETFTIGFDGHDAEDHIEIDLSDIDKAADEITLRDIRSLINQQPDLEATATLVDNRLVINSDNTGEEFEMVFQDTEGSLLQDIGIIGDDNTMQAAQDAIFSINGLEGITSSTNQGISDVIDGVTIDLHSATESPANVSVGQDTEAIGERVQQFVEQYNEAQTFMHELGKEDGLLQGDGTLRRLQSSLRRNITNDVGLADNEFNNIQSLGIEIDDEGNMEFNPGDLETALREDPEAVENFFRARESDHGADGLARRMSSFVEEYVRFGGGRTGGILNRQDQNFDSQMDRIDRRIEQRMERMERREQTMQRQFARMETALNEIQAQGGWLQGQLQNLGLQQG</sequence>
<keyword evidence="8" id="KW-0969">Cilium</keyword>
<dbReference type="PANTHER" id="PTHR30288">
    <property type="entry name" value="FLAGELLAR CAP/ASSEMBLY PROTEIN FLID"/>
    <property type="match status" value="1"/>
</dbReference>
<reference evidence="8" key="1">
    <citation type="submission" date="2020-11" db="EMBL/GenBank/DDBJ databases">
        <title>Halonatronomonas betainensis gen. nov., sp. nov. a novel haloalkaliphilic representative of the family Halanaerobiacae capable of betaine degradation.</title>
        <authorList>
            <person name="Boltyanskaya Y."/>
            <person name="Kevbrin V."/>
            <person name="Detkova E."/>
            <person name="Grouzdev D.S."/>
            <person name="Koziaeva V."/>
            <person name="Zhilina T."/>
        </authorList>
    </citation>
    <scope>NUCLEOTIDE SEQUENCE</scope>
    <source>
        <strain evidence="8">Z-7014</strain>
    </source>
</reference>
<evidence type="ECO:0000259" key="7">
    <source>
        <dbReference type="Pfam" id="PF07195"/>
    </source>
</evidence>
<feature type="coiled-coil region" evidence="5">
    <location>
        <begin position="426"/>
        <end position="460"/>
    </location>
</feature>
<dbReference type="PANTHER" id="PTHR30288:SF0">
    <property type="entry name" value="FLAGELLAR HOOK-ASSOCIATED PROTEIN 2"/>
    <property type="match status" value="1"/>
</dbReference>
<keyword evidence="5" id="KW-0964">Secreted</keyword>
<keyword evidence="8" id="KW-0282">Flagellum</keyword>
<evidence type="ECO:0000313" key="8">
    <source>
        <dbReference type="EMBL" id="MBF8437860.1"/>
    </source>
</evidence>
<evidence type="ECO:0000256" key="3">
    <source>
        <dbReference type="ARBA" id="ARBA00023054"/>
    </source>
</evidence>
<dbReference type="GO" id="GO:0071973">
    <property type="term" value="P:bacterial-type flagellum-dependent cell motility"/>
    <property type="evidence" value="ECO:0007669"/>
    <property type="project" value="TreeGrafter"/>
</dbReference>
<keyword evidence="3 5" id="KW-0175">Coiled coil</keyword>
<feature type="domain" description="Flagellar hook-associated protein 2 C-terminal" evidence="7">
    <location>
        <begin position="231"/>
        <end position="458"/>
    </location>
</feature>
<keyword evidence="4 5" id="KW-0975">Bacterial flagellum</keyword>
<dbReference type="EMBL" id="JADPIE010000007">
    <property type="protein sequence ID" value="MBF8437860.1"/>
    <property type="molecule type" value="Genomic_DNA"/>
</dbReference>
<protein>
    <recommendedName>
        <fullName evidence="5">Flagellar hook-associated protein 2</fullName>
        <shortName evidence="5">HAP2</shortName>
    </recommendedName>
    <alternativeName>
        <fullName evidence="5">Flagellar cap protein</fullName>
    </alternativeName>
</protein>
<gene>
    <name evidence="8" type="primary">fliD</name>
    <name evidence="8" type="ORF">I0Q91_12250</name>
</gene>
<dbReference type="Proteomes" id="UP000621436">
    <property type="component" value="Unassembled WGS sequence"/>
</dbReference>
<evidence type="ECO:0000256" key="5">
    <source>
        <dbReference type="RuleBase" id="RU362066"/>
    </source>
</evidence>
<dbReference type="RefSeq" id="WP_270454895.1">
    <property type="nucleotide sequence ID" value="NZ_JADPIE010000007.1"/>
</dbReference>
<evidence type="ECO:0000256" key="2">
    <source>
        <dbReference type="ARBA" id="ARBA00011255"/>
    </source>
</evidence>
<dbReference type="GO" id="GO:0005576">
    <property type="term" value="C:extracellular region"/>
    <property type="evidence" value="ECO:0007669"/>
    <property type="project" value="UniProtKB-SubCell"/>
</dbReference>
<comment type="subcellular location">
    <subcellularLocation>
        <location evidence="5">Secreted</location>
    </subcellularLocation>
    <subcellularLocation>
        <location evidence="5">Bacterial flagellum</location>
    </subcellularLocation>
</comment>
<accession>A0A931F7E6</accession>
<dbReference type="Pfam" id="PF02465">
    <property type="entry name" value="FliD_N"/>
    <property type="match status" value="1"/>
</dbReference>
<comment type="function">
    <text evidence="5">Required for morphogenesis and for the elongation of the flagellar filament by facilitating polymerization of the flagellin monomers at the tip of growing filament. Forms a capping structure, which prevents flagellin subunits (transported through the central channel of the flagellum) from leaking out without polymerization at the distal end.</text>
</comment>
<comment type="subunit">
    <text evidence="2 5">Homopentamer.</text>
</comment>
<proteinExistence type="inferred from homology"/>
<feature type="domain" description="Flagellar hook-associated protein 2 N-terminal" evidence="6">
    <location>
        <begin position="12"/>
        <end position="108"/>
    </location>
</feature>
<name>A0A931F7E6_9FIRM</name>
<dbReference type="InterPro" id="IPR003481">
    <property type="entry name" value="FliD_N"/>
</dbReference>
<evidence type="ECO:0000259" key="6">
    <source>
        <dbReference type="Pfam" id="PF02465"/>
    </source>
</evidence>
<dbReference type="GO" id="GO:0007155">
    <property type="term" value="P:cell adhesion"/>
    <property type="evidence" value="ECO:0007669"/>
    <property type="project" value="InterPro"/>
</dbReference>
<evidence type="ECO:0000256" key="1">
    <source>
        <dbReference type="ARBA" id="ARBA00009764"/>
    </source>
</evidence>
<dbReference type="AlphaFoldDB" id="A0A931F7E6"/>
<dbReference type="InterPro" id="IPR040026">
    <property type="entry name" value="FliD"/>
</dbReference>
<dbReference type="Pfam" id="PF07195">
    <property type="entry name" value="FliD_C"/>
    <property type="match status" value="1"/>
</dbReference>
<comment type="similarity">
    <text evidence="1 5">Belongs to the FliD family.</text>
</comment>
<evidence type="ECO:0000313" key="9">
    <source>
        <dbReference type="Proteomes" id="UP000621436"/>
    </source>
</evidence>
<keyword evidence="9" id="KW-1185">Reference proteome</keyword>
<comment type="caution">
    <text evidence="8">The sequence shown here is derived from an EMBL/GenBank/DDBJ whole genome shotgun (WGS) entry which is preliminary data.</text>
</comment>
<dbReference type="GO" id="GO:0009421">
    <property type="term" value="C:bacterial-type flagellum filament cap"/>
    <property type="evidence" value="ECO:0007669"/>
    <property type="project" value="InterPro"/>
</dbReference>
<dbReference type="GO" id="GO:0009424">
    <property type="term" value="C:bacterial-type flagellum hook"/>
    <property type="evidence" value="ECO:0007669"/>
    <property type="project" value="UniProtKB-UniRule"/>
</dbReference>
<organism evidence="8 9">
    <name type="scientific">Halonatronomonas betaini</name>
    <dbReference type="NCBI Taxonomy" id="2778430"/>
    <lineage>
        <taxon>Bacteria</taxon>
        <taxon>Bacillati</taxon>
        <taxon>Bacillota</taxon>
        <taxon>Clostridia</taxon>
        <taxon>Halanaerobiales</taxon>
        <taxon>Halarsenatibacteraceae</taxon>
        <taxon>Halonatronomonas</taxon>
    </lineage>
</organism>